<dbReference type="VEuPathDB" id="PiroplasmaDB:BOVATA_046850"/>
<evidence type="ECO:0000256" key="2">
    <source>
        <dbReference type="SAM" id="MobiDB-lite"/>
    </source>
</evidence>
<feature type="coiled-coil region" evidence="1">
    <location>
        <begin position="2591"/>
        <end position="2618"/>
    </location>
</feature>
<feature type="coiled-coil region" evidence="1">
    <location>
        <begin position="430"/>
        <end position="466"/>
    </location>
</feature>
<evidence type="ECO:0000313" key="3">
    <source>
        <dbReference type="EMBL" id="GBE63192.1"/>
    </source>
</evidence>
<dbReference type="SUPFAM" id="SSF58113">
    <property type="entry name" value="Apolipoprotein A-I"/>
    <property type="match status" value="1"/>
</dbReference>
<accession>A0A2H6KJM2</accession>
<feature type="region of interest" description="Disordered" evidence="2">
    <location>
        <begin position="3196"/>
        <end position="3219"/>
    </location>
</feature>
<dbReference type="Gene3D" id="1.20.120.20">
    <property type="entry name" value="Apolipoprotein"/>
    <property type="match status" value="1"/>
</dbReference>
<dbReference type="EMBL" id="BDSA01000021">
    <property type="protein sequence ID" value="GBE63192.1"/>
    <property type="molecule type" value="Genomic_DNA"/>
</dbReference>
<organism evidence="3 4">
    <name type="scientific">Babesia ovata</name>
    <dbReference type="NCBI Taxonomy" id="189622"/>
    <lineage>
        <taxon>Eukaryota</taxon>
        <taxon>Sar</taxon>
        <taxon>Alveolata</taxon>
        <taxon>Apicomplexa</taxon>
        <taxon>Aconoidasida</taxon>
        <taxon>Piroplasmida</taxon>
        <taxon>Babesiidae</taxon>
        <taxon>Babesia</taxon>
    </lineage>
</organism>
<keyword evidence="4" id="KW-1185">Reference proteome</keyword>
<sequence length="3634" mass="405772">MSFLHGVLHNIKPKLGQHKDTLDSALNSLNNKNDNGIAKYRAAIAAVEGWVRRYNNEVAASNSKVSQQINLLQVAVKRYEQKTLDVEFSETALSTAVKVEQAEKSINLKVQECQEHAKKFTSALNTTVDTNPLNNAISDLNAKLKDRLENVRRTVEYESGRLGRVKVQEEGEFTRTEQKIKDTLIALQNCVNNKISEDIKKLLDELTKMVQEILKELRNISRDLSQRINELQKWIKDADGIVDGAMSKVSGITNGSVGSVNKDNIEKSVKEINTAFIQGKGYVESLVKSALTAVKTMDDELKQDLHGVRTQISTAVGRITEKVKELGGVINGKNNGEIKTIQALVQYVQAQVGMIKNGKDGGIEGIASKYSTHIVSNLTELDSKVRNVTVKFIHAQAAELERKIKMQLGSLPESVLKTTDAQGWQQRQNLDELKRRISQVTRNVTQNQSQQKIDEGKREIESLRTRILQAINSSNESWKKEIDGELQELQQQITPLRSPTPQLQPDQIKNLILKLQLCFERLSQLCHNVDAYINERTMQRFTEQENRLQDLIGEIESQGSSGTIQSNIQRSLYSTLSNAHSAAQQISSETAIQIKAQSANQLGGHGNGYMAPQAQYLRGSYSPYQQILPVNLDTLLSQFDAEVRKKVTDLITNIGLTDREGSYKELKALERNITSLHANLNNATKNPPPPSPAGLVDTAIAQVGITLEQQLKEASGTVDINGSSGFTNYKLQVKQDNIDTLSDATIDNLEGALPEKIKEIKTYGLQLFETNLGAKEKTEYTALGGFLGEIRENLEALLDTVSRTGKAVKQQLTQLQTMIGKKQHGTTDAAEGTLQKIHDQLAGLQTSLDQGPIKNADYLIKYIDHHSKDIVDQLTRHVKKEVNSAESKLTTHARRQYVDALKFALQQFATKIGNELNGLPDKIAADLDQGHKKFMKTFHEHFLNKLKEISGVVPTDFTKQKSPLSEAAKILDAASSSFFNALKIQDDFTEDFPKIEPSTTALHTLLTDLGKSRYFDPNFFTNLDKLIESLSAFNPTKYGEGQLSSILNALRAGFTPLADQLRKQYTNVYEGAAPIKEWVTTEKDKVPAENASPKTKLTDDGERGAKVLLTITSTLFRDLFTLRRGLGESGWNGYKMYNSETPRNSLHRAIFTKHGYDLGLPKNAERGELNYKADFKGDEIRTELINKNNILKHISTLHDNIKDYFRACHFTIADKQSVPCNIYQMLFWLSGLRYNSILTPLTKYLETLFLVDDKEDPSGKSIKPISAYPSVFTHNDIEDALYSVCLHSQSALTVILGSGHSNGIYACDFNTNPDKLSYPSSPAQCCDMLVDILRRLFYQLYFLYTQCSQTTEHSGWYNCSYGQGVGGSGWQCNEKQCANQTCPQIADQKANQKCNQHPNCGVKSPLQSFLEDSLPGFLPHTFSKPGCKLTCTVKNHHGIPCVTPMGFSECSIVASHTSKGSRLYHALKEFCGKAESPLTNLCSQLNCLLPTAPKTLGDMFSFYYNFLTAWSTNTEHRSDAFNKAVAKANFGEAYVDLDPSTMFGSPKHSHKEANADLYTLVCTSRNSIVCGPYLHPLNHDISSVFSNKNADKYLSWITYITETFYHLLKALYEECNKTCGTKGSRCYDHSCNKGCPAGQNASSSNHMPLCKSIVHCPSTLPTLCRYGFHFGNAAKLGDPADTTVTKRTCKNFCKALENLLQEGRAFHTPLVALAPVPAAHRRRPPRRPEDTLTPEVTFQPPHRRAVAPRRRTRQGTQQRQSHNASKRSLETLKELCDFANKVNSSPSGECEKLLTNLCSGLQTFLGYNEKSKGYDGTGIVYSDLDRLCDGVMAFLHSVLNDVHAKQPYNVGKNILRDNVLSHFNGNLCSGHNGFKSVIDLVAQGVGRYNREVERSNKKVSDPIIKLQEEMETLKKQVSEILKDHSVAGTMNPKQPVTFTPEQVEKAESLIYDSSMSCIRNADTFGKDMRRALLNIDHLNHDLRTRVNNVRNTIAHERERLDKASTKQWQDMIRMNEAIIDTMNALQKCINEHITADVNTLVNTLREMVRKIRDKLVGIEKDLGNYVSKLENWISEADRIVRESMDVANGLENKSFAWGAKQSIEDVTTRIKDTFGEAEKYVKELVGKALQAVKTMDGELKKDLWKVKNNIKQAIMQLGTKLDGNVKDDLKFLEEGVNTQMKHYVQQLRTKIRGDVGKILRGEDPYSVNGLRGIEKAVWQLYKDFQEKGAFEKKVQGWVGDVLGKDKTVDVLIDAYVESNKRSGYFQQQDQGGIKQNVIKHIRKVIDSKLQSIITGVTAVENSDKAGIATNLTKIKTCIDSFVQELTKSMQSAEFRISAIVQSIAEQYEREGLLTPQSGKGTHDKTLLTSVLNRILKNLLASARHKAADFAWLISDEKKVGGDSSIAKEIDAAKKNAVDLDTYLKKSVEGDGSGKDGGTSSVEKEIKEKLEKEYFKKASTGGGDNNYEIGQGLMSNFHDTHKKLLKGQIASAAGTGGGTGVGSQDVLEEQLKVDSDTADKINIKDTTEKIFTKYKAQVKQDNIDTLNADNMDNLEGALPAKIKEIREFGLQLFEERLGVKGKSEYSHFDGFLGKIRDNLEALLQEMSKAGQKINQQLTQLQTMIGKKQHGTTEAAEGTLQKIHDQLADLQGPVSKALKDADEFIKYVTAAEKHYIEELKRHIKKAAEDACNQLTTHARRQYINSLKALLAAFSDKVGKDLHGLPRDIAGDLETGHKGFMAKLEKYFIKQINNIHNTSPSRSTRMSSQTRSTFSLATSKLKTALVSFAMKLQVQDDFMSDFQKVKASSDALTNLLTNLTTSQHFNHDFSNNLESLEKTFTTFNPKSYGEAKSPLLLNALKNGFSDLVEQLQLAYISKYDGADPINWSDEKNPDKKNCAQILVTILKTLHHNLHELHERCHKTNGQWKEHKISLISKPSVYNPLGAFFRDCGYKVSRTESSYEGELRCHVNMRGGHVFNKLLEKITLTADTNEHLPKCPSVKDTKNNFDLFDLLKCLTSHVAQYYQSCHLGLPKSKKYPCSVRDICVWLAGLPHTAVYKTINGHCKKMLNEQDKATGAFPNKEDTVMKRSLEHLYGNIKTVCKLAPKLLVSIQGHGLGVNHAAYPYACCFENNHGGFYYPGDPSSLLGILKDMCQRLLRAMSFLYQQCRYTAADGNGWRECQYGYRVGSYQWSCDELSDNSNTQPKSQAKCQPNSEPNDQPTCLPKSPLQAHLMDGLPGFMPHKFTAVGCQAMCSTCPKGSLVGQCITPMGFADLATAGSITGRGDDLVDVLSTLCKNGGSVLCELVHALQCISPSPPKGLAEMFSYYCNVMQKSYGSVYGHEVKYKGEIDSAIHLSFPFKNDMWLHQSYQTSKLTDALKALYCSDKEHNGTITDDNHRGLHTLSPNPSDDKTKQCSTNFTCAPYLKALCHDACHTYPQKHKALYLSWLCRLAWTFWDLLDQLLKAFNNISCQTYGCQCKCGFGKHGVTEEDTSQAPKDPKPSCGCTSIVQCKGPMSVFYQYGFTFGMPKELMGSGSKKTCDNFVKQLNRVLTKGYFKELFDEIDEFIWAIRTPFSYLLLAHWSLSLLYLLHIAVVRLDVLRIRSHLRSPSSHRIAAQSLLAAARVKALANVKYFSP</sequence>
<feature type="compositionally biased region" description="Polar residues" evidence="2">
    <location>
        <begin position="3196"/>
        <end position="3218"/>
    </location>
</feature>
<keyword evidence="1" id="KW-0175">Coiled coil</keyword>
<protein>
    <recommendedName>
        <fullName evidence="5">C3H1-type domain-containing protein</fullName>
    </recommendedName>
</protein>
<proteinExistence type="predicted"/>
<dbReference type="GeneID" id="39876962"/>
<feature type="region of interest" description="Disordered" evidence="2">
    <location>
        <begin position="1717"/>
        <end position="1766"/>
    </location>
</feature>
<dbReference type="SUPFAM" id="SSF47857">
    <property type="entry name" value="Apolipophorin-III"/>
    <property type="match status" value="1"/>
</dbReference>
<gene>
    <name evidence="3" type="ORF">BOVATA_046850</name>
</gene>
<dbReference type="RefSeq" id="XP_028869435.1">
    <property type="nucleotide sequence ID" value="XM_029013602.1"/>
</dbReference>
<feature type="compositionally biased region" description="Basic residues" evidence="2">
    <location>
        <begin position="1741"/>
        <end position="1753"/>
    </location>
</feature>
<name>A0A2H6KJM2_9APIC</name>
<feature type="coiled-coil region" evidence="1">
    <location>
        <begin position="192"/>
        <end position="223"/>
    </location>
</feature>
<evidence type="ECO:0000256" key="1">
    <source>
        <dbReference type="SAM" id="Coils"/>
    </source>
</evidence>
<evidence type="ECO:0000313" key="4">
    <source>
        <dbReference type="Proteomes" id="UP000236319"/>
    </source>
</evidence>
<comment type="caution">
    <text evidence="3">The sequence shown here is derived from an EMBL/GenBank/DDBJ whole genome shotgun (WGS) entry which is preliminary data.</text>
</comment>
<dbReference type="Proteomes" id="UP000236319">
    <property type="component" value="Unassembled WGS sequence"/>
</dbReference>
<evidence type="ECO:0008006" key="5">
    <source>
        <dbReference type="Google" id="ProtNLM"/>
    </source>
</evidence>
<reference evidence="3 4" key="1">
    <citation type="journal article" date="2017" name="BMC Genomics">
        <title>Whole-genome assembly of Babesia ovata and comparative genomics between closely related pathogens.</title>
        <authorList>
            <person name="Yamagishi J."/>
            <person name="Asada M."/>
            <person name="Hakimi H."/>
            <person name="Tanaka T.Q."/>
            <person name="Sugimoto C."/>
            <person name="Kawazu S."/>
        </authorList>
    </citation>
    <scope>NUCLEOTIDE SEQUENCE [LARGE SCALE GENOMIC DNA]</scope>
    <source>
        <strain evidence="3 4">Miyake</strain>
    </source>
</reference>